<proteinExistence type="predicted"/>
<gene>
    <name evidence="1" type="ORF">MHSWG343_05790</name>
</gene>
<evidence type="ECO:0000313" key="1">
    <source>
        <dbReference type="EMBL" id="GCE63582.1"/>
    </source>
</evidence>
<accession>A0A478FQG9</accession>
<comment type="caution">
    <text evidence="1">The sequence shown here is derived from an EMBL/GenBank/DDBJ whole genome shotgun (WGS) entry which is preliminary data.</text>
</comment>
<dbReference type="AlphaFoldDB" id="A0A478FQG9"/>
<dbReference type="EMBL" id="BIMN01000002">
    <property type="protein sequence ID" value="GCE63582.1"/>
    <property type="molecule type" value="Genomic_DNA"/>
</dbReference>
<dbReference type="Proteomes" id="UP000324831">
    <property type="component" value="Unassembled WGS sequence"/>
</dbReference>
<protein>
    <submittedName>
        <fullName evidence="1">Uncharacterized protein</fullName>
    </submittedName>
</protein>
<reference evidence="1 2" key="1">
    <citation type="submission" date="2019-01" db="EMBL/GenBank/DDBJ databases">
        <title>Draft genome sequences of Candidatus Mycoplasma haemohominis SWG34-3 identified from a patient with pyrexia, anemia and liver dysfunction.</title>
        <authorList>
            <person name="Sekizuka T."/>
            <person name="Hattori N."/>
            <person name="Katano H."/>
            <person name="Takuma T."/>
            <person name="Ito T."/>
            <person name="Arai N."/>
            <person name="Yanai R."/>
            <person name="Ishii S."/>
            <person name="Miura Y."/>
            <person name="Tokunaga T."/>
            <person name="Watanabe H."/>
            <person name="Nomura N."/>
            <person name="Eguchi J."/>
            <person name="Arai T."/>
            <person name="Hasegawa H."/>
            <person name="Nakamaki T."/>
            <person name="Wakita T."/>
            <person name="Niki Y."/>
            <person name="Kuroda M."/>
        </authorList>
    </citation>
    <scope>NUCLEOTIDE SEQUENCE [LARGE SCALE GENOMIC DNA]</scope>
    <source>
        <strain evidence="1">SWG34-3</strain>
    </source>
</reference>
<organism evidence="1 2">
    <name type="scientific">Candidatus Mycoplasma haematohominis</name>
    <dbReference type="NCBI Taxonomy" id="1494318"/>
    <lineage>
        <taxon>Bacteria</taxon>
        <taxon>Bacillati</taxon>
        <taxon>Mycoplasmatota</taxon>
        <taxon>Mollicutes</taxon>
        <taxon>Mycoplasmataceae</taxon>
        <taxon>Mycoplasma</taxon>
    </lineage>
</organism>
<sequence length="253" mass="28794">MSVSVKAAAGTGAVVLTAVGGYGFSTFSASGEPDWKPFTANNLVGKYSEKTKAYFVGENSDAWWDWSYKNRWSKDKNENRALHHNFISVTSGKDLKDKCVAVYGEEKENVTSAYQNGKYLELEVWRYCSPLDTKPKTIQETGERTYEGSVSSYGWVKKEKFVSVTIEENNLFWELRDQEFFGLGNYSTILTDNSFDQSKDSLFHNFFKNKSFENRPKIKDVCGDAYKMTDTQEAEDKKVQVNTIIKFCSLEGN</sequence>
<name>A0A478FQG9_9MOLU</name>
<evidence type="ECO:0000313" key="2">
    <source>
        <dbReference type="Proteomes" id="UP000324831"/>
    </source>
</evidence>